<dbReference type="Gene3D" id="3.40.630.30">
    <property type="match status" value="1"/>
</dbReference>
<evidence type="ECO:0000313" key="3">
    <source>
        <dbReference type="Proteomes" id="UP000245790"/>
    </source>
</evidence>
<sequence>MWDNFSTNGYNVFNESFRIYIAQIQLQSATHRKQIFYIKDITVTQQNEVNIMPSERLCYRLMTDKDVDSFYQLDQDPEVMRYINGGKPSSREEIETVYMPRLMSYTNFAKGWGMWRVGLQPNNEFIGWILVRPMQFFSKQPEHHNLELGWRFFRAHWGKGYATEAATQIMNTLSVDKDIQYFSAVADENNLGSIHIMKKLGMDFVKKYLHKDPLGDTPCVYYQKTTE</sequence>
<dbReference type="InterPro" id="IPR016181">
    <property type="entry name" value="Acyl_CoA_acyltransferase"/>
</dbReference>
<dbReference type="PANTHER" id="PTHR43792">
    <property type="entry name" value="GNAT FAMILY, PUTATIVE (AFU_ORTHOLOGUE AFUA_3G00765)-RELATED-RELATED"/>
    <property type="match status" value="1"/>
</dbReference>
<protein>
    <submittedName>
        <fullName evidence="2">RimJ/RimL family protein N-acetyltransferase</fullName>
    </submittedName>
</protein>
<name>A0A316GEX1_9GAMM</name>
<gene>
    <name evidence="2" type="ORF">C8D97_10340</name>
</gene>
<proteinExistence type="predicted"/>
<dbReference type="PROSITE" id="PS51186">
    <property type="entry name" value="GNAT"/>
    <property type="match status" value="1"/>
</dbReference>
<dbReference type="InterPro" id="IPR051531">
    <property type="entry name" value="N-acetyltransferase"/>
</dbReference>
<keyword evidence="3" id="KW-1185">Reference proteome</keyword>
<dbReference type="EMBL" id="QGGU01000003">
    <property type="protein sequence ID" value="PWK53217.1"/>
    <property type="molecule type" value="Genomic_DNA"/>
</dbReference>
<dbReference type="PANTHER" id="PTHR43792:SF1">
    <property type="entry name" value="N-ACETYLTRANSFERASE DOMAIN-CONTAINING PROTEIN"/>
    <property type="match status" value="1"/>
</dbReference>
<dbReference type="InterPro" id="IPR000182">
    <property type="entry name" value="GNAT_dom"/>
</dbReference>
<evidence type="ECO:0000259" key="1">
    <source>
        <dbReference type="PROSITE" id="PS51186"/>
    </source>
</evidence>
<keyword evidence="2" id="KW-0808">Transferase</keyword>
<feature type="domain" description="N-acetyltransferase" evidence="1">
    <location>
        <begin position="57"/>
        <end position="227"/>
    </location>
</feature>
<dbReference type="GO" id="GO:0016747">
    <property type="term" value="F:acyltransferase activity, transferring groups other than amino-acyl groups"/>
    <property type="evidence" value="ECO:0007669"/>
    <property type="project" value="InterPro"/>
</dbReference>
<dbReference type="AlphaFoldDB" id="A0A316GEX1"/>
<reference evidence="2 3" key="1">
    <citation type="submission" date="2018-05" db="EMBL/GenBank/DDBJ databases">
        <title>Genomic Encyclopedia of Type Strains, Phase IV (KMG-IV): sequencing the most valuable type-strain genomes for metagenomic binning, comparative biology and taxonomic classification.</title>
        <authorList>
            <person name="Goeker M."/>
        </authorList>
    </citation>
    <scope>NUCLEOTIDE SEQUENCE [LARGE SCALE GENOMIC DNA]</scope>
    <source>
        <strain evidence="2 3">DSM 25350</strain>
    </source>
</reference>
<accession>A0A316GEX1</accession>
<organism evidence="2 3">
    <name type="scientific">Pleionea mediterranea</name>
    <dbReference type="NCBI Taxonomy" id="523701"/>
    <lineage>
        <taxon>Bacteria</taxon>
        <taxon>Pseudomonadati</taxon>
        <taxon>Pseudomonadota</taxon>
        <taxon>Gammaproteobacteria</taxon>
        <taxon>Oceanospirillales</taxon>
        <taxon>Pleioneaceae</taxon>
        <taxon>Pleionea</taxon>
    </lineage>
</organism>
<comment type="caution">
    <text evidence="2">The sequence shown here is derived from an EMBL/GenBank/DDBJ whole genome shotgun (WGS) entry which is preliminary data.</text>
</comment>
<dbReference type="Pfam" id="PF13302">
    <property type="entry name" value="Acetyltransf_3"/>
    <property type="match status" value="1"/>
</dbReference>
<dbReference type="SUPFAM" id="SSF55729">
    <property type="entry name" value="Acyl-CoA N-acyltransferases (Nat)"/>
    <property type="match status" value="1"/>
</dbReference>
<evidence type="ECO:0000313" key="2">
    <source>
        <dbReference type="EMBL" id="PWK53217.1"/>
    </source>
</evidence>
<dbReference type="Proteomes" id="UP000245790">
    <property type="component" value="Unassembled WGS sequence"/>
</dbReference>